<dbReference type="EMBL" id="JBICRM010000044">
    <property type="protein sequence ID" value="MFG1710166.1"/>
    <property type="molecule type" value="Genomic_DNA"/>
</dbReference>
<dbReference type="Pfam" id="PF08327">
    <property type="entry name" value="AHSA1"/>
    <property type="match status" value="1"/>
</dbReference>
<evidence type="ECO:0000313" key="3">
    <source>
        <dbReference type="EMBL" id="MFG1710166.1"/>
    </source>
</evidence>
<name>A0ABW7ARY4_9ACTN</name>
<comment type="similarity">
    <text evidence="1">Belongs to the AHA1 family.</text>
</comment>
<dbReference type="InterPro" id="IPR013538">
    <property type="entry name" value="ASHA1/2-like_C"/>
</dbReference>
<feature type="domain" description="Activator of Hsp90 ATPase homologue 1/2-like C-terminal" evidence="2">
    <location>
        <begin position="31"/>
        <end position="131"/>
    </location>
</feature>
<dbReference type="SUPFAM" id="SSF55961">
    <property type="entry name" value="Bet v1-like"/>
    <property type="match status" value="1"/>
</dbReference>
<dbReference type="RefSeq" id="WP_393175676.1">
    <property type="nucleotide sequence ID" value="NZ_JBICRM010000044.1"/>
</dbReference>
<evidence type="ECO:0000259" key="2">
    <source>
        <dbReference type="Pfam" id="PF08327"/>
    </source>
</evidence>
<accession>A0ABW7ARY4</accession>
<dbReference type="Gene3D" id="3.30.530.20">
    <property type="match status" value="1"/>
</dbReference>
<reference evidence="3 4" key="1">
    <citation type="submission" date="2024-10" db="EMBL/GenBank/DDBJ databases">
        <authorList>
            <person name="Topkara A.R."/>
            <person name="Saygin H."/>
        </authorList>
    </citation>
    <scope>NUCLEOTIDE SEQUENCE [LARGE SCALE GENOMIC DNA]</scope>
    <source>
        <strain evidence="3 4">M3C6</strain>
    </source>
</reference>
<proteinExistence type="inferred from homology"/>
<sequence>MTDMSDWLTRNHREIGRRDGARSMILRRDYDASIEDVWAACTEPDRLSRWFLKVGGELRLGGTFALDGNAHGEILRCERPRLLAITWKYGDFPDSQVELRLSTGSPETTTLELEHFLLPDDGVIGVGTGWELPLSIALSLYLRGELPEAPVDDWYSPGEEQLRLAGLVAREWVALAEAEGLPLPAEMPDWT</sequence>
<dbReference type="Proteomes" id="UP001603978">
    <property type="component" value="Unassembled WGS sequence"/>
</dbReference>
<gene>
    <name evidence="3" type="ORF">ACFLIM_44055</name>
</gene>
<comment type="caution">
    <text evidence="3">The sequence shown here is derived from an EMBL/GenBank/DDBJ whole genome shotgun (WGS) entry which is preliminary data.</text>
</comment>
<evidence type="ECO:0000256" key="1">
    <source>
        <dbReference type="ARBA" id="ARBA00006817"/>
    </source>
</evidence>
<organism evidence="3 4">
    <name type="scientific">Nonomuraea marmarensis</name>
    <dbReference type="NCBI Taxonomy" id="3351344"/>
    <lineage>
        <taxon>Bacteria</taxon>
        <taxon>Bacillati</taxon>
        <taxon>Actinomycetota</taxon>
        <taxon>Actinomycetes</taxon>
        <taxon>Streptosporangiales</taxon>
        <taxon>Streptosporangiaceae</taxon>
        <taxon>Nonomuraea</taxon>
    </lineage>
</organism>
<dbReference type="InterPro" id="IPR023393">
    <property type="entry name" value="START-like_dom_sf"/>
</dbReference>
<evidence type="ECO:0000313" key="4">
    <source>
        <dbReference type="Proteomes" id="UP001603978"/>
    </source>
</evidence>
<dbReference type="CDD" id="cd08899">
    <property type="entry name" value="SRPBCC_CalC_Aha1-like_6"/>
    <property type="match status" value="1"/>
</dbReference>
<protein>
    <submittedName>
        <fullName evidence="3">SRPBCC family protein</fullName>
    </submittedName>
</protein>
<keyword evidence="4" id="KW-1185">Reference proteome</keyword>